<sequence length="96" mass="10534">MSSKADQTQLAAVLVELVDIGFFIQHAVGGTIAQTIFFGAYGIFFAVAVYSIMRKGLRNRASIVMLVVVVYLYVASAAQWAMNVWVTLTDIHGFLM</sequence>
<dbReference type="EMBL" id="JARJCM010000139">
    <property type="protein sequence ID" value="KAJ7026362.1"/>
    <property type="molecule type" value="Genomic_DNA"/>
</dbReference>
<gene>
    <name evidence="2" type="ORF">C8F04DRAFT_109626</name>
</gene>
<feature type="transmembrane region" description="Helical" evidence="1">
    <location>
        <begin position="32"/>
        <end position="52"/>
    </location>
</feature>
<name>A0AAD6WV53_9AGAR</name>
<protein>
    <submittedName>
        <fullName evidence="2">Uncharacterized protein</fullName>
    </submittedName>
</protein>
<evidence type="ECO:0000313" key="2">
    <source>
        <dbReference type="EMBL" id="KAJ7026362.1"/>
    </source>
</evidence>
<dbReference type="Proteomes" id="UP001218188">
    <property type="component" value="Unassembled WGS sequence"/>
</dbReference>
<feature type="transmembrane region" description="Helical" evidence="1">
    <location>
        <begin position="64"/>
        <end position="86"/>
    </location>
</feature>
<reference evidence="2" key="1">
    <citation type="submission" date="2023-03" db="EMBL/GenBank/DDBJ databases">
        <title>Massive genome expansion in bonnet fungi (Mycena s.s.) driven by repeated elements and novel gene families across ecological guilds.</title>
        <authorList>
            <consortium name="Lawrence Berkeley National Laboratory"/>
            <person name="Harder C.B."/>
            <person name="Miyauchi S."/>
            <person name="Viragh M."/>
            <person name="Kuo A."/>
            <person name="Thoen E."/>
            <person name="Andreopoulos B."/>
            <person name="Lu D."/>
            <person name="Skrede I."/>
            <person name="Drula E."/>
            <person name="Henrissat B."/>
            <person name="Morin E."/>
            <person name="Kohler A."/>
            <person name="Barry K."/>
            <person name="LaButti K."/>
            <person name="Morin E."/>
            <person name="Salamov A."/>
            <person name="Lipzen A."/>
            <person name="Mereny Z."/>
            <person name="Hegedus B."/>
            <person name="Baldrian P."/>
            <person name="Stursova M."/>
            <person name="Weitz H."/>
            <person name="Taylor A."/>
            <person name="Grigoriev I.V."/>
            <person name="Nagy L.G."/>
            <person name="Martin F."/>
            <person name="Kauserud H."/>
        </authorList>
    </citation>
    <scope>NUCLEOTIDE SEQUENCE</scope>
    <source>
        <strain evidence="2">CBHHK200</strain>
    </source>
</reference>
<proteinExistence type="predicted"/>
<evidence type="ECO:0000313" key="3">
    <source>
        <dbReference type="Proteomes" id="UP001218188"/>
    </source>
</evidence>
<keyword evidence="1" id="KW-1133">Transmembrane helix</keyword>
<accession>A0AAD6WV53</accession>
<evidence type="ECO:0000256" key="1">
    <source>
        <dbReference type="SAM" id="Phobius"/>
    </source>
</evidence>
<keyword evidence="1" id="KW-0812">Transmembrane</keyword>
<organism evidence="2 3">
    <name type="scientific">Mycena alexandri</name>
    <dbReference type="NCBI Taxonomy" id="1745969"/>
    <lineage>
        <taxon>Eukaryota</taxon>
        <taxon>Fungi</taxon>
        <taxon>Dikarya</taxon>
        <taxon>Basidiomycota</taxon>
        <taxon>Agaricomycotina</taxon>
        <taxon>Agaricomycetes</taxon>
        <taxon>Agaricomycetidae</taxon>
        <taxon>Agaricales</taxon>
        <taxon>Marasmiineae</taxon>
        <taxon>Mycenaceae</taxon>
        <taxon>Mycena</taxon>
    </lineage>
</organism>
<keyword evidence="3" id="KW-1185">Reference proteome</keyword>
<keyword evidence="1" id="KW-0472">Membrane</keyword>
<dbReference type="AlphaFoldDB" id="A0AAD6WV53"/>
<comment type="caution">
    <text evidence="2">The sequence shown here is derived from an EMBL/GenBank/DDBJ whole genome shotgun (WGS) entry which is preliminary data.</text>
</comment>